<comment type="caution">
    <text evidence="1">The sequence shown here is derived from an EMBL/GenBank/DDBJ whole genome shotgun (WGS) entry which is preliminary data.</text>
</comment>
<evidence type="ECO:0000313" key="2">
    <source>
        <dbReference type="Proteomes" id="UP001196413"/>
    </source>
</evidence>
<reference evidence="1" key="1">
    <citation type="submission" date="2021-06" db="EMBL/GenBank/DDBJ databases">
        <title>Parelaphostrongylus tenuis whole genome reference sequence.</title>
        <authorList>
            <person name="Garwood T.J."/>
            <person name="Larsen P.A."/>
            <person name="Fountain-Jones N.M."/>
            <person name="Garbe J.R."/>
            <person name="Macchietto M.G."/>
            <person name="Kania S.A."/>
            <person name="Gerhold R.W."/>
            <person name="Richards J.E."/>
            <person name="Wolf T.M."/>
        </authorList>
    </citation>
    <scope>NUCLEOTIDE SEQUENCE</scope>
    <source>
        <strain evidence="1">MNPRO001-30</strain>
        <tissue evidence="1">Meninges</tissue>
    </source>
</reference>
<dbReference type="Proteomes" id="UP001196413">
    <property type="component" value="Unassembled WGS sequence"/>
</dbReference>
<name>A0AAD5WDA7_PARTN</name>
<proteinExistence type="predicted"/>
<protein>
    <submittedName>
        <fullName evidence="1">Uncharacterized protein</fullName>
    </submittedName>
</protein>
<keyword evidence="2" id="KW-1185">Reference proteome</keyword>
<organism evidence="1 2">
    <name type="scientific">Parelaphostrongylus tenuis</name>
    <name type="common">Meningeal worm</name>
    <dbReference type="NCBI Taxonomy" id="148309"/>
    <lineage>
        <taxon>Eukaryota</taxon>
        <taxon>Metazoa</taxon>
        <taxon>Ecdysozoa</taxon>
        <taxon>Nematoda</taxon>
        <taxon>Chromadorea</taxon>
        <taxon>Rhabditida</taxon>
        <taxon>Rhabditina</taxon>
        <taxon>Rhabditomorpha</taxon>
        <taxon>Strongyloidea</taxon>
        <taxon>Metastrongylidae</taxon>
        <taxon>Parelaphostrongylus</taxon>
    </lineage>
</organism>
<gene>
    <name evidence="1" type="ORF">KIN20_026708</name>
</gene>
<evidence type="ECO:0000313" key="1">
    <source>
        <dbReference type="EMBL" id="KAJ1366113.1"/>
    </source>
</evidence>
<dbReference type="EMBL" id="JAHQIW010005469">
    <property type="protein sequence ID" value="KAJ1366113.1"/>
    <property type="molecule type" value="Genomic_DNA"/>
</dbReference>
<accession>A0AAD5WDA7</accession>
<sequence>MVTGICIGVENGRGGMCNMAVARMLEIMSISANHASISGTLSKHHYGEFVESMWESVVNRAIRMLASGPFGPLFFLASVSISGN</sequence>
<dbReference type="AlphaFoldDB" id="A0AAD5WDA7"/>